<dbReference type="InterPro" id="IPR050583">
    <property type="entry name" value="Mycobacterial_A85_antigen"/>
</dbReference>
<gene>
    <name evidence="2" type="ORF">NBRC110019_12730</name>
</gene>
<dbReference type="InterPro" id="IPR000801">
    <property type="entry name" value="Esterase-like"/>
</dbReference>
<accession>A0A9W6EU71</accession>
<dbReference type="Pfam" id="PF00756">
    <property type="entry name" value="Esterase"/>
    <property type="match status" value="1"/>
</dbReference>
<evidence type="ECO:0000256" key="1">
    <source>
        <dbReference type="SAM" id="SignalP"/>
    </source>
</evidence>
<evidence type="ECO:0000313" key="3">
    <source>
        <dbReference type="Proteomes" id="UP001143545"/>
    </source>
</evidence>
<organism evidence="2 3">
    <name type="scientific">Neptunitalea chrysea</name>
    <dbReference type="NCBI Taxonomy" id="1647581"/>
    <lineage>
        <taxon>Bacteria</taxon>
        <taxon>Pseudomonadati</taxon>
        <taxon>Bacteroidota</taxon>
        <taxon>Flavobacteriia</taxon>
        <taxon>Flavobacteriales</taxon>
        <taxon>Flavobacteriaceae</taxon>
        <taxon>Neptunitalea</taxon>
    </lineage>
</organism>
<dbReference type="AlphaFoldDB" id="A0A9W6EU71"/>
<dbReference type="PANTHER" id="PTHR48098:SF1">
    <property type="entry name" value="DIACYLGLYCEROL ACYLTRANSFERASE_MYCOLYLTRANSFERASE AG85A"/>
    <property type="match status" value="1"/>
</dbReference>
<keyword evidence="1" id="KW-0732">Signal</keyword>
<name>A0A9W6EU71_9FLAO</name>
<sequence>MRSKISFFATLFLLLGFLHTNAQQGSIINDSIQSTVLNKTKNYCVYLPAKYGIDTTKTYPVIYLLHGLGAKPIDWETNGHLNKVMSEAITAGEMPETIVIIPDGEATYYMNSYNNQYNYEDFFFKELLPYVEAKYHCGGAKTKRGVAGLSMGGFGTLNYSFHHPELFIAGSALSPAIRTDEEMMALSNKQFAIRYKTAYGSPKTPEDRINSFSNYNSPIYLAQHLKESDKASVKLYIDIGDDDYLYKGNATLHMVMKDLKIPHEYRVRNGGHTWDYWRTGLKDALLFITNNFE</sequence>
<dbReference type="Proteomes" id="UP001143545">
    <property type="component" value="Unassembled WGS sequence"/>
</dbReference>
<dbReference type="PANTHER" id="PTHR48098">
    <property type="entry name" value="ENTEROCHELIN ESTERASE-RELATED"/>
    <property type="match status" value="1"/>
</dbReference>
<reference evidence="2" key="1">
    <citation type="submission" date="2022-07" db="EMBL/GenBank/DDBJ databases">
        <title>Taxonomy of Novel Oxalotrophic and Methylotrophic Bacteria.</title>
        <authorList>
            <person name="Sahin N."/>
            <person name="Tani A."/>
        </authorList>
    </citation>
    <scope>NUCLEOTIDE SEQUENCE</scope>
    <source>
        <strain evidence="2">AM327</strain>
    </source>
</reference>
<keyword evidence="3" id="KW-1185">Reference proteome</keyword>
<dbReference type="SUPFAM" id="SSF53474">
    <property type="entry name" value="alpha/beta-Hydrolases"/>
    <property type="match status" value="1"/>
</dbReference>
<proteinExistence type="predicted"/>
<feature type="chain" id="PRO_5040913302" evidence="1">
    <location>
        <begin position="23"/>
        <end position="293"/>
    </location>
</feature>
<dbReference type="RefSeq" id="WP_281753426.1">
    <property type="nucleotide sequence ID" value="NZ_BRVP01000007.1"/>
</dbReference>
<dbReference type="Gene3D" id="3.40.50.1820">
    <property type="entry name" value="alpha/beta hydrolase"/>
    <property type="match status" value="1"/>
</dbReference>
<protein>
    <submittedName>
        <fullName evidence="2">Endo-1,4-beta-xylanase</fullName>
    </submittedName>
</protein>
<feature type="signal peptide" evidence="1">
    <location>
        <begin position="1"/>
        <end position="22"/>
    </location>
</feature>
<dbReference type="EMBL" id="BRVP01000007">
    <property type="protein sequence ID" value="GLB52234.1"/>
    <property type="molecule type" value="Genomic_DNA"/>
</dbReference>
<dbReference type="InterPro" id="IPR029058">
    <property type="entry name" value="AB_hydrolase_fold"/>
</dbReference>
<comment type="caution">
    <text evidence="2">The sequence shown here is derived from an EMBL/GenBank/DDBJ whole genome shotgun (WGS) entry which is preliminary data.</text>
</comment>
<evidence type="ECO:0000313" key="2">
    <source>
        <dbReference type="EMBL" id="GLB52234.1"/>
    </source>
</evidence>